<sequence length="61" mass="6686">TMASRADKGKEMAVADKGFKRLKKGTKGSKSSTAKALPARRFGAKDIEENGLKWFNEQNQA</sequence>
<keyword evidence="3" id="KW-1185">Reference proteome</keyword>
<organism evidence="2 3">
    <name type="scientific">Datura stramonium</name>
    <name type="common">Jimsonweed</name>
    <name type="synonym">Common thornapple</name>
    <dbReference type="NCBI Taxonomy" id="4076"/>
    <lineage>
        <taxon>Eukaryota</taxon>
        <taxon>Viridiplantae</taxon>
        <taxon>Streptophyta</taxon>
        <taxon>Embryophyta</taxon>
        <taxon>Tracheophyta</taxon>
        <taxon>Spermatophyta</taxon>
        <taxon>Magnoliopsida</taxon>
        <taxon>eudicotyledons</taxon>
        <taxon>Gunneridae</taxon>
        <taxon>Pentapetalae</taxon>
        <taxon>asterids</taxon>
        <taxon>lamiids</taxon>
        <taxon>Solanales</taxon>
        <taxon>Solanaceae</taxon>
        <taxon>Solanoideae</taxon>
        <taxon>Datureae</taxon>
        <taxon>Datura</taxon>
    </lineage>
</organism>
<protein>
    <submittedName>
        <fullName evidence="2">Uncharacterized protein</fullName>
    </submittedName>
</protein>
<dbReference type="EMBL" id="JACEIK010008082">
    <property type="protein sequence ID" value="MCE3051000.1"/>
    <property type="molecule type" value="Genomic_DNA"/>
</dbReference>
<feature type="non-terminal residue" evidence="2">
    <location>
        <position position="1"/>
    </location>
</feature>
<feature type="non-terminal residue" evidence="2">
    <location>
        <position position="61"/>
    </location>
</feature>
<dbReference type="Proteomes" id="UP000823775">
    <property type="component" value="Unassembled WGS sequence"/>
</dbReference>
<gene>
    <name evidence="2" type="ORF">HAX54_048710</name>
</gene>
<evidence type="ECO:0000313" key="3">
    <source>
        <dbReference type="Proteomes" id="UP000823775"/>
    </source>
</evidence>
<reference evidence="2 3" key="1">
    <citation type="journal article" date="2021" name="BMC Genomics">
        <title>Datura genome reveals duplications of psychoactive alkaloid biosynthetic genes and high mutation rate following tissue culture.</title>
        <authorList>
            <person name="Rajewski A."/>
            <person name="Carter-House D."/>
            <person name="Stajich J."/>
            <person name="Litt A."/>
        </authorList>
    </citation>
    <scope>NUCLEOTIDE SEQUENCE [LARGE SCALE GENOMIC DNA]</scope>
    <source>
        <strain evidence="2">AR-01</strain>
    </source>
</reference>
<proteinExistence type="predicted"/>
<evidence type="ECO:0000256" key="1">
    <source>
        <dbReference type="SAM" id="MobiDB-lite"/>
    </source>
</evidence>
<accession>A0ABS8WJK8</accession>
<name>A0ABS8WJK8_DATST</name>
<evidence type="ECO:0000313" key="2">
    <source>
        <dbReference type="EMBL" id="MCE3051000.1"/>
    </source>
</evidence>
<feature type="region of interest" description="Disordered" evidence="1">
    <location>
        <begin position="23"/>
        <end position="42"/>
    </location>
</feature>
<comment type="caution">
    <text evidence="2">The sequence shown here is derived from an EMBL/GenBank/DDBJ whole genome shotgun (WGS) entry which is preliminary data.</text>
</comment>